<dbReference type="PANTHER" id="PTHR43649:SF30">
    <property type="entry name" value="ABC TRANSPORTER SUBSTRATE-BINDING PROTEIN"/>
    <property type="match status" value="1"/>
</dbReference>
<dbReference type="InterPro" id="IPR006059">
    <property type="entry name" value="SBP"/>
</dbReference>
<dbReference type="AlphaFoldDB" id="A0A7Z7PNI2"/>
<dbReference type="InterPro" id="IPR050490">
    <property type="entry name" value="Bact_solute-bd_prot1"/>
</dbReference>
<evidence type="ECO:0000313" key="2">
    <source>
        <dbReference type="Proteomes" id="UP000250796"/>
    </source>
</evidence>
<dbReference type="RefSeq" id="WP_169698375.1">
    <property type="nucleotide sequence ID" value="NZ_LS974202.1"/>
</dbReference>
<gene>
    <name evidence="1" type="ORF">MESINF_0504</name>
</gene>
<keyword evidence="2" id="KW-1185">Reference proteome</keyword>
<accession>A0A7Z7PNI2</accession>
<dbReference type="SUPFAM" id="SSF53850">
    <property type="entry name" value="Periplasmic binding protein-like II"/>
    <property type="match status" value="1"/>
</dbReference>
<dbReference type="PANTHER" id="PTHR43649">
    <property type="entry name" value="ARABINOSE-BINDING PROTEIN-RELATED"/>
    <property type="match status" value="1"/>
</dbReference>
<dbReference type="Proteomes" id="UP000250796">
    <property type="component" value="Chromosome MESINF"/>
</dbReference>
<organism evidence="1 2">
    <name type="scientific">Mesotoga infera</name>
    <dbReference type="NCBI Taxonomy" id="1236046"/>
    <lineage>
        <taxon>Bacteria</taxon>
        <taxon>Thermotogati</taxon>
        <taxon>Thermotogota</taxon>
        <taxon>Thermotogae</taxon>
        <taxon>Kosmotogales</taxon>
        <taxon>Kosmotogaceae</taxon>
        <taxon>Mesotoga</taxon>
    </lineage>
</organism>
<dbReference type="CDD" id="cd14748">
    <property type="entry name" value="PBP2_UgpB"/>
    <property type="match status" value="1"/>
</dbReference>
<dbReference type="EMBL" id="LS974202">
    <property type="protein sequence ID" value="SSC11953.1"/>
    <property type="molecule type" value="Genomic_DNA"/>
</dbReference>
<evidence type="ECO:0000313" key="1">
    <source>
        <dbReference type="EMBL" id="SSC11953.1"/>
    </source>
</evidence>
<dbReference type="Gene3D" id="3.40.190.10">
    <property type="entry name" value="Periplasmic binding protein-like II"/>
    <property type="match status" value="2"/>
</dbReference>
<protein>
    <submittedName>
        <fullName evidence="1">Extracellular solute-binding protein family 1</fullName>
    </submittedName>
</protein>
<dbReference type="KEGG" id="minf:MESINF_0504"/>
<sequence length="411" mass="45561">MKKLLLLIVISIAAISLAVTEITFWYALSGVSGESIKSIIDAFNASQSDIIVKTVYSGSYADTAQKITAALAANTLPNGGIIPAGPIFTGAQDNYVLLDYMLADPEFDMDDFYPAMWDYSKYQGKICAIPFNISTPIFYYNKDLMRASGLDPENPPQNWEELLTAAKAITKDTNGDGVPDIWGVDMADAPWIFKAFLLQNENNIIDVATMTPLFDNARGIETAQFWKRLIDEKAMPVGQHSLAEKMFLGGTLGFYLGSSNRIGRWLGTTSFEFGATFLPAGVVRAVPIGGAVAVLFPKNKKEDEATYRLIKWLTTPENVAKFAMETGYLPTRKSALELPETQQFMESAPMWRVAFEQLTFAFSYWHFNEMGTMDTMIAEALEKIERGVSSPADAMRELTRNLKAEIEANLE</sequence>
<reference evidence="1 2" key="1">
    <citation type="submission" date="2017-01" db="EMBL/GenBank/DDBJ databases">
        <authorList>
            <person name="Erauso G."/>
        </authorList>
    </citation>
    <scope>NUCLEOTIDE SEQUENCE [LARGE SCALE GENOMIC DNA]</scope>
    <source>
        <strain evidence="1">MESINF1</strain>
    </source>
</reference>
<proteinExistence type="predicted"/>
<name>A0A7Z7PNI2_9BACT</name>
<dbReference type="Pfam" id="PF13416">
    <property type="entry name" value="SBP_bac_8"/>
    <property type="match status" value="1"/>
</dbReference>